<evidence type="ECO:0000313" key="8">
    <source>
        <dbReference type="EMBL" id="URZ10854.1"/>
    </source>
</evidence>
<dbReference type="InterPro" id="IPR002797">
    <property type="entry name" value="Polysacc_synth"/>
</dbReference>
<protein>
    <recommendedName>
        <fullName evidence="7">Multidrug-efflux transporter</fullName>
    </recommendedName>
</protein>
<gene>
    <name evidence="8" type="primary">spoVB_2</name>
    <name evidence="8" type="ORF">CROST_015690</name>
</gene>
<evidence type="ECO:0000256" key="5">
    <source>
        <dbReference type="ARBA" id="ARBA00022989"/>
    </source>
</evidence>
<dbReference type="Proteomes" id="UP000190951">
    <property type="component" value="Chromosome"/>
</dbReference>
<comment type="subcellular location">
    <subcellularLocation>
        <location evidence="1">Membrane</location>
        <topology evidence="1">Multi-pass membrane protein</topology>
    </subcellularLocation>
</comment>
<sequence length="500" mass="55467">MKLERFYKDTILLTISNFATGILKFIFSVILSEKLGAEGVGLYQLIMPVYDLFCCLVCGGLTVAISRKVAILSGKNDYSNVNSLIKISSFVCFIWSSIVAFGLFFNSKLISNSFIKDMRSLYSIEIICPALVFITISAILKGYFYGISKAKVPAYIDILEKASRVAVVLAVISILMLKSISSTVTAVYGVLSLGEFISLLALYVAFLIYRRNLHPAYSPRESSGQLVFDVFSVSLPLCVNSFVSSLLAAASTLILPVRLVHAGFLHSEALSLIGKFSGMALIVTSFPVVIIVAMSTVLIPEISQNLNKRDYYSIEKRVTQVLKISFFIGTITMIVSLSIPNLLGKLFFNRNDLGSYIAASALSVPVDYTSFATFSILSGLGKQNKLLINSLIVSIEQLILLYILTGIRTINIYGYAITLFLTCLTAYILNMKEIRKFCYIRFSYVDMFIDTLLCILVYLVLSILNNILPNRFMLPKALFIIILGFGLFFFAISKIKDKLK</sequence>
<dbReference type="PANTHER" id="PTHR43298">
    <property type="entry name" value="MULTIDRUG RESISTANCE PROTEIN NORM-RELATED"/>
    <property type="match status" value="1"/>
</dbReference>
<evidence type="ECO:0000256" key="3">
    <source>
        <dbReference type="ARBA" id="ARBA00022448"/>
    </source>
</evidence>
<organism evidence="8 9">
    <name type="scientific">Clostridium felsineum</name>
    <dbReference type="NCBI Taxonomy" id="36839"/>
    <lineage>
        <taxon>Bacteria</taxon>
        <taxon>Bacillati</taxon>
        <taxon>Bacillota</taxon>
        <taxon>Clostridia</taxon>
        <taxon>Eubacteriales</taxon>
        <taxon>Clostridiaceae</taxon>
        <taxon>Clostridium</taxon>
    </lineage>
</organism>
<dbReference type="RefSeq" id="WP_077835426.1">
    <property type="nucleotide sequence ID" value="NZ_CP096983.1"/>
</dbReference>
<dbReference type="PANTHER" id="PTHR43298:SF2">
    <property type="entry name" value="FMN_FAD EXPORTER YEEO-RELATED"/>
    <property type="match status" value="1"/>
</dbReference>
<evidence type="ECO:0000256" key="7">
    <source>
        <dbReference type="ARBA" id="ARBA00031636"/>
    </source>
</evidence>
<keyword evidence="4" id="KW-0812">Transmembrane</keyword>
<evidence type="ECO:0000256" key="4">
    <source>
        <dbReference type="ARBA" id="ARBA00022692"/>
    </source>
</evidence>
<dbReference type="EMBL" id="CP096983">
    <property type="protein sequence ID" value="URZ10854.1"/>
    <property type="molecule type" value="Genomic_DNA"/>
</dbReference>
<dbReference type="AlphaFoldDB" id="A0A1S8LB43"/>
<keyword evidence="5" id="KW-1133">Transmembrane helix</keyword>
<accession>A0A1S8LB43</accession>
<keyword evidence="9" id="KW-1185">Reference proteome</keyword>
<keyword evidence="3" id="KW-0813">Transport</keyword>
<dbReference type="KEGG" id="crw:CROST_015690"/>
<evidence type="ECO:0000313" key="9">
    <source>
        <dbReference type="Proteomes" id="UP000190951"/>
    </source>
</evidence>
<proteinExistence type="inferred from homology"/>
<evidence type="ECO:0000256" key="6">
    <source>
        <dbReference type="ARBA" id="ARBA00023136"/>
    </source>
</evidence>
<dbReference type="Pfam" id="PF01943">
    <property type="entry name" value="Polysacc_synt"/>
    <property type="match status" value="1"/>
</dbReference>
<keyword evidence="6" id="KW-0472">Membrane</keyword>
<dbReference type="STRING" id="84029.CROST_13730"/>
<dbReference type="InterPro" id="IPR014249">
    <property type="entry name" value="Spore_V_B"/>
</dbReference>
<reference evidence="8 9" key="1">
    <citation type="submission" date="2022-04" db="EMBL/GenBank/DDBJ databases">
        <title>Genome sequence of C. roseum typestrain.</title>
        <authorList>
            <person name="Poehlein A."/>
            <person name="Schoch T."/>
            <person name="Duerre P."/>
            <person name="Daniel R."/>
        </authorList>
    </citation>
    <scope>NUCLEOTIDE SEQUENCE [LARGE SCALE GENOMIC DNA]</scope>
    <source>
        <strain evidence="8 9">DSM 7320</strain>
    </source>
</reference>
<dbReference type="PIRSF" id="PIRSF038958">
    <property type="entry name" value="PG_synth_SpoVB"/>
    <property type="match status" value="1"/>
</dbReference>
<comment type="similarity">
    <text evidence="2">Belongs to the multi antimicrobial extrusion (MATE) (TC 2.A.66.1) family.</text>
</comment>
<dbReference type="InterPro" id="IPR050222">
    <property type="entry name" value="MATE_MdtK"/>
</dbReference>
<dbReference type="NCBIfam" id="TIGR02900">
    <property type="entry name" value="spore_V_B"/>
    <property type="match status" value="1"/>
</dbReference>
<dbReference type="InterPro" id="IPR024923">
    <property type="entry name" value="PG_synth_SpoVB"/>
</dbReference>
<dbReference type="GO" id="GO:0005886">
    <property type="term" value="C:plasma membrane"/>
    <property type="evidence" value="ECO:0007669"/>
    <property type="project" value="TreeGrafter"/>
</dbReference>
<evidence type="ECO:0000256" key="1">
    <source>
        <dbReference type="ARBA" id="ARBA00004141"/>
    </source>
</evidence>
<evidence type="ECO:0000256" key="2">
    <source>
        <dbReference type="ARBA" id="ARBA00010199"/>
    </source>
</evidence>
<name>A0A1S8LB43_9CLOT</name>